<dbReference type="Pfam" id="PF00578">
    <property type="entry name" value="AhpC-TSA"/>
    <property type="match status" value="1"/>
</dbReference>
<dbReference type="PANTHER" id="PTHR43110:SF1">
    <property type="entry name" value="THIOL PEROXIDASE"/>
    <property type="match status" value="1"/>
</dbReference>
<dbReference type="PIRSF" id="PIRSF000239">
    <property type="entry name" value="AHPC"/>
    <property type="match status" value="1"/>
</dbReference>
<gene>
    <name evidence="4" type="ORF">LMG32289_02535</name>
</gene>
<dbReference type="InterPro" id="IPR024706">
    <property type="entry name" value="Peroxiredoxin_AhpC-typ"/>
</dbReference>
<dbReference type="PROSITE" id="PS51352">
    <property type="entry name" value="THIOREDOXIN_2"/>
    <property type="match status" value="1"/>
</dbReference>
<sequence length="170" mass="18342">MAATAEPLKEGQIAPDFDLHATPDQTISLRELRGRPVVMAFYPADWSPVCGDEMTLFNATRHEIEAYGAVLLGISVDSVWSHMAFADQRKLHFPLLADFEPKGATARAYGVYREADGTSERALFVIDAEGKIGWSYVSPVAINPGVDGVLDALGRLPQSKPAANPGKEAS</sequence>
<keyword evidence="5" id="KW-1185">Reference proteome</keyword>
<dbReference type="EC" id="1.11.1.15" evidence="4"/>
<dbReference type="InterPro" id="IPR036249">
    <property type="entry name" value="Thioredoxin-like_sf"/>
</dbReference>
<evidence type="ECO:0000313" key="5">
    <source>
        <dbReference type="Proteomes" id="UP000706525"/>
    </source>
</evidence>
<dbReference type="InterPro" id="IPR013766">
    <property type="entry name" value="Thioredoxin_domain"/>
</dbReference>
<evidence type="ECO:0000256" key="1">
    <source>
        <dbReference type="ARBA" id="ARBA00023002"/>
    </source>
</evidence>
<comment type="caution">
    <text evidence="4">The sequence shown here is derived from an EMBL/GenBank/DDBJ whole genome shotgun (WGS) entry which is preliminary data.</text>
</comment>
<evidence type="ECO:0000259" key="3">
    <source>
        <dbReference type="PROSITE" id="PS51352"/>
    </source>
</evidence>
<dbReference type="InterPro" id="IPR000866">
    <property type="entry name" value="AhpC/TSA"/>
</dbReference>
<evidence type="ECO:0000256" key="2">
    <source>
        <dbReference type="ARBA" id="ARBA00023284"/>
    </source>
</evidence>
<reference evidence="4 5" key="1">
    <citation type="submission" date="2021-08" db="EMBL/GenBank/DDBJ databases">
        <authorList>
            <person name="Peeters C."/>
        </authorList>
    </citation>
    <scope>NUCLEOTIDE SEQUENCE [LARGE SCALE GENOMIC DNA]</scope>
    <source>
        <strain evidence="4 5">LMG 32289</strain>
    </source>
</reference>
<keyword evidence="2" id="KW-0676">Redox-active center</keyword>
<dbReference type="Proteomes" id="UP000706525">
    <property type="component" value="Unassembled WGS sequence"/>
</dbReference>
<name>A0ABM8WWT4_9BURK</name>
<dbReference type="Gene3D" id="3.40.30.10">
    <property type="entry name" value="Glutaredoxin"/>
    <property type="match status" value="1"/>
</dbReference>
<keyword evidence="4" id="KW-0575">Peroxidase</keyword>
<dbReference type="PANTHER" id="PTHR43110">
    <property type="entry name" value="THIOL PEROXIDASE"/>
    <property type="match status" value="1"/>
</dbReference>
<dbReference type="SUPFAM" id="SSF52833">
    <property type="entry name" value="Thioredoxin-like"/>
    <property type="match status" value="1"/>
</dbReference>
<accession>A0ABM8WWT4</accession>
<feature type="domain" description="Thioredoxin" evidence="3">
    <location>
        <begin position="8"/>
        <end position="158"/>
    </location>
</feature>
<dbReference type="GO" id="GO:0004601">
    <property type="term" value="F:peroxidase activity"/>
    <property type="evidence" value="ECO:0007669"/>
    <property type="project" value="UniProtKB-KW"/>
</dbReference>
<dbReference type="InterPro" id="IPR050455">
    <property type="entry name" value="Tpx_Peroxidase_subfamily"/>
</dbReference>
<organism evidence="4 5">
    <name type="scientific">Cupriavidus pampae</name>
    <dbReference type="NCBI Taxonomy" id="659251"/>
    <lineage>
        <taxon>Bacteria</taxon>
        <taxon>Pseudomonadati</taxon>
        <taxon>Pseudomonadota</taxon>
        <taxon>Betaproteobacteria</taxon>
        <taxon>Burkholderiales</taxon>
        <taxon>Burkholderiaceae</taxon>
        <taxon>Cupriavidus</taxon>
    </lineage>
</organism>
<proteinExistence type="predicted"/>
<dbReference type="RefSeq" id="WP_223988554.1">
    <property type="nucleotide sequence ID" value="NZ_CAJZAG010000004.1"/>
</dbReference>
<keyword evidence="1 4" id="KW-0560">Oxidoreductase</keyword>
<evidence type="ECO:0000313" key="4">
    <source>
        <dbReference type="EMBL" id="CAG9171997.1"/>
    </source>
</evidence>
<dbReference type="EMBL" id="CAJZAG010000004">
    <property type="protein sequence ID" value="CAG9171997.1"/>
    <property type="molecule type" value="Genomic_DNA"/>
</dbReference>
<protein>
    <submittedName>
        <fullName evidence="4">Peroxiredoxin</fullName>
        <ecNumber evidence="4">1.11.1.15</ecNumber>
    </submittedName>
</protein>